<accession>A0ABP9MRE8</accession>
<dbReference type="PROSITE" id="PS52050">
    <property type="entry name" value="WYL"/>
    <property type="match status" value="1"/>
</dbReference>
<name>A0ABP9MRE8_9GAMM</name>
<dbReference type="InterPro" id="IPR026881">
    <property type="entry name" value="WYL_dom"/>
</dbReference>
<evidence type="ECO:0000259" key="1">
    <source>
        <dbReference type="Pfam" id="PF13280"/>
    </source>
</evidence>
<dbReference type="Pfam" id="PF13280">
    <property type="entry name" value="WYL"/>
    <property type="match status" value="1"/>
</dbReference>
<gene>
    <name evidence="2" type="ORF">GCM10023338_12770</name>
</gene>
<evidence type="ECO:0000313" key="2">
    <source>
        <dbReference type="EMBL" id="GAA5099368.1"/>
    </source>
</evidence>
<dbReference type="PANTHER" id="PTHR34580">
    <property type="match status" value="1"/>
</dbReference>
<organism evidence="2 3">
    <name type="scientific">Wohlfahrtiimonas larvae</name>
    <dbReference type="NCBI Taxonomy" id="1157986"/>
    <lineage>
        <taxon>Bacteria</taxon>
        <taxon>Pseudomonadati</taxon>
        <taxon>Pseudomonadota</taxon>
        <taxon>Gammaproteobacteria</taxon>
        <taxon>Cardiobacteriales</taxon>
        <taxon>Ignatzschineriaceae</taxon>
        <taxon>Wohlfahrtiimonas</taxon>
    </lineage>
</organism>
<reference evidence="3" key="1">
    <citation type="journal article" date="2019" name="Int. J. Syst. Evol. Microbiol.">
        <title>The Global Catalogue of Microorganisms (GCM) 10K type strain sequencing project: providing services to taxonomists for standard genome sequencing and annotation.</title>
        <authorList>
            <consortium name="The Broad Institute Genomics Platform"/>
            <consortium name="The Broad Institute Genome Sequencing Center for Infectious Disease"/>
            <person name="Wu L."/>
            <person name="Ma J."/>
        </authorList>
    </citation>
    <scope>NUCLEOTIDE SEQUENCE [LARGE SCALE GENOMIC DNA]</scope>
    <source>
        <strain evidence="3">JCM 18424</strain>
    </source>
</reference>
<evidence type="ECO:0000313" key="3">
    <source>
        <dbReference type="Proteomes" id="UP001500631"/>
    </source>
</evidence>
<feature type="domain" description="WYL" evidence="1">
    <location>
        <begin position="123"/>
        <end position="186"/>
    </location>
</feature>
<proteinExistence type="predicted"/>
<sequence>MSNKNLQLAFRLASILTKLNRGDRLEISRLAEEYNVETRTINRDLRDRFAFLDWDEFGPKYYSLAKSSLGRLYKEDIERFAHFASIQNLFPKNDRDFFQGQLTQSIHIKGHNYEDLAHKSHEFDLIQSAIEQCQYINFSYLKNNSEMSKDYKIAPYILLNRNGIWYLVGLDHGQTKTFCFSQMEKLCVLKETFEVDSTILEDIKNTDSIYYGNQLAEVLVHVDAEKAIYFKRRDLLPNQSIVEEKENGDLVVKSERVNQQEILSLMRYWIPNVKIISPKELQIALNDSLREYLELF</sequence>
<protein>
    <submittedName>
        <fullName evidence="2">YafY family protein</fullName>
    </submittedName>
</protein>
<comment type="caution">
    <text evidence="2">The sequence shown here is derived from an EMBL/GenBank/DDBJ whole genome shotgun (WGS) entry which is preliminary data.</text>
</comment>
<dbReference type="EMBL" id="BAABKE010000004">
    <property type="protein sequence ID" value="GAA5099368.1"/>
    <property type="molecule type" value="Genomic_DNA"/>
</dbReference>
<keyword evidence="3" id="KW-1185">Reference proteome</keyword>
<dbReference type="Proteomes" id="UP001500631">
    <property type="component" value="Unassembled WGS sequence"/>
</dbReference>
<dbReference type="PANTHER" id="PTHR34580:SF1">
    <property type="entry name" value="PROTEIN PAFC"/>
    <property type="match status" value="1"/>
</dbReference>
<dbReference type="InterPro" id="IPR051534">
    <property type="entry name" value="CBASS_pafABC_assoc_protein"/>
</dbReference>
<dbReference type="RefSeq" id="WP_345667541.1">
    <property type="nucleotide sequence ID" value="NZ_BAABKE010000004.1"/>
</dbReference>